<dbReference type="PROSITE" id="PS50835">
    <property type="entry name" value="IG_LIKE"/>
    <property type="match status" value="1"/>
</dbReference>
<dbReference type="InterPro" id="IPR013783">
    <property type="entry name" value="Ig-like_fold"/>
</dbReference>
<dbReference type="Pfam" id="PF00041">
    <property type="entry name" value="fn3"/>
    <property type="match status" value="1"/>
</dbReference>
<dbReference type="GeneID" id="136799340"/>
<protein>
    <submittedName>
        <fullName evidence="4">Uncharacterized protein</fullName>
    </submittedName>
</protein>
<organism evidence="4 5">
    <name type="scientific">Clytia hemisphaerica</name>
    <dbReference type="NCBI Taxonomy" id="252671"/>
    <lineage>
        <taxon>Eukaryota</taxon>
        <taxon>Metazoa</taxon>
        <taxon>Cnidaria</taxon>
        <taxon>Hydrozoa</taxon>
        <taxon>Hydroidolina</taxon>
        <taxon>Leptothecata</taxon>
        <taxon>Obeliida</taxon>
        <taxon>Clytiidae</taxon>
        <taxon>Clytia</taxon>
    </lineage>
</organism>
<dbReference type="OrthoDB" id="6022401at2759"/>
<feature type="domain" description="Fibronectin type-III" evidence="3">
    <location>
        <begin position="402"/>
        <end position="505"/>
    </location>
</feature>
<dbReference type="InterPro" id="IPR007110">
    <property type="entry name" value="Ig-like_dom"/>
</dbReference>
<dbReference type="PANTHER" id="PTHR46957:SF3">
    <property type="entry name" value="CYTOKINE RECEPTOR"/>
    <property type="match status" value="1"/>
</dbReference>
<dbReference type="Gene3D" id="2.60.40.10">
    <property type="entry name" value="Immunoglobulins"/>
    <property type="match status" value="4"/>
</dbReference>
<evidence type="ECO:0000259" key="2">
    <source>
        <dbReference type="PROSITE" id="PS50835"/>
    </source>
</evidence>
<evidence type="ECO:0000313" key="4">
    <source>
        <dbReference type="EnsemblMetazoa" id="CLYHEMP005311.1"/>
    </source>
</evidence>
<reference evidence="4" key="1">
    <citation type="submission" date="2021-01" db="UniProtKB">
        <authorList>
            <consortium name="EnsemblMetazoa"/>
        </authorList>
    </citation>
    <scope>IDENTIFICATION</scope>
</reference>
<dbReference type="SMART" id="SM00409">
    <property type="entry name" value="IG"/>
    <property type="match status" value="2"/>
</dbReference>
<evidence type="ECO:0000256" key="1">
    <source>
        <dbReference type="SAM" id="SignalP"/>
    </source>
</evidence>
<dbReference type="AlphaFoldDB" id="A0A7M5V854"/>
<sequence>MNLNLLVFVFLGIVLALGADNYQIVLVQKKDSFKVSCNYDKYQLSKNLTFPSLNLTKDGIPIISILFTNESYEKKLFDERFEWTGDDKTLSFVLKSLETADSGDYVCVSKDGNNIVTKSEVTKLTVLIPPILALQPPNTNLDIFKGDFVNIRCKVTPQPLENLTISWTLGNNVFTRDTFNERIYEMNRLTCSAKNRAGVSAKTVFITVKAPEPSVVLNFRYTKSPPSKSKQSYTLYWNKSNKIGKSIITHYQIYLDHVFHANVSKDFELKHLIPDLNIFHQHSFSISACNVHGCSAFERIDSEATPFLNLTSRYITSSSLKIDFTANKNQNQVTYDQICITMVTRCDDEKQCKQVVNDSHTEVEFKSLKPYCLYSFVGYYKTLTDPKTITTPIIDVSTSPSAPDGVEDMNVVYDNNFSLMQLFWKKPTKLNDKRVNYSVSYVPYNEPDHFQPTNLYSDFADPTTAREYEHILTGLKGSTIYLIKVKAKNSVGFNIVEIVRETDEKTPSAPTNLKAISSTDTTITIQWDFETSVNRYRIRYEEDSEKNLDFIDTPTNERILTGLKAGRNYSISVSAITIKRRTQEELFGPPATRWFQTGI</sequence>
<dbReference type="SUPFAM" id="SSF49265">
    <property type="entry name" value="Fibronectin type III"/>
    <property type="match status" value="3"/>
</dbReference>
<feature type="domain" description="Fibronectin type-III" evidence="3">
    <location>
        <begin position="509"/>
        <end position="599"/>
    </location>
</feature>
<dbReference type="EnsemblMetazoa" id="CLYHEMT005311.1">
    <property type="protein sequence ID" value="CLYHEMP005311.1"/>
    <property type="gene ID" value="CLYHEMG005311"/>
</dbReference>
<dbReference type="InterPro" id="IPR036116">
    <property type="entry name" value="FN3_sf"/>
</dbReference>
<feature type="domain" description="Ig-like" evidence="2">
    <location>
        <begin position="129"/>
        <end position="207"/>
    </location>
</feature>
<dbReference type="PANTHER" id="PTHR46957">
    <property type="entry name" value="CYTOKINE RECEPTOR"/>
    <property type="match status" value="1"/>
</dbReference>
<dbReference type="Proteomes" id="UP000594262">
    <property type="component" value="Unplaced"/>
</dbReference>
<feature type="signal peptide" evidence="1">
    <location>
        <begin position="1"/>
        <end position="18"/>
    </location>
</feature>
<dbReference type="InterPro" id="IPR050713">
    <property type="entry name" value="RTP_Phos/Ushers"/>
</dbReference>
<dbReference type="SUPFAM" id="SSF48726">
    <property type="entry name" value="Immunoglobulin"/>
    <property type="match status" value="2"/>
</dbReference>
<dbReference type="Pfam" id="PF07686">
    <property type="entry name" value="V-set"/>
    <property type="match status" value="1"/>
</dbReference>
<dbReference type="InterPro" id="IPR036179">
    <property type="entry name" value="Ig-like_dom_sf"/>
</dbReference>
<evidence type="ECO:0000259" key="3">
    <source>
        <dbReference type="PROSITE" id="PS50853"/>
    </source>
</evidence>
<name>A0A7M5V854_9CNID</name>
<dbReference type="GO" id="GO:0016020">
    <property type="term" value="C:membrane"/>
    <property type="evidence" value="ECO:0007669"/>
    <property type="project" value="UniProtKB-SubCell"/>
</dbReference>
<dbReference type="InterPro" id="IPR013106">
    <property type="entry name" value="Ig_V-set"/>
</dbReference>
<dbReference type="CDD" id="cd00063">
    <property type="entry name" value="FN3"/>
    <property type="match status" value="2"/>
</dbReference>
<dbReference type="SMART" id="SM00060">
    <property type="entry name" value="FN3"/>
    <property type="match status" value="3"/>
</dbReference>
<accession>A0A7M5V854</accession>
<evidence type="ECO:0000313" key="5">
    <source>
        <dbReference type="Proteomes" id="UP000594262"/>
    </source>
</evidence>
<feature type="chain" id="PRO_5029809721" evidence="1">
    <location>
        <begin position="19"/>
        <end position="599"/>
    </location>
</feature>
<dbReference type="PROSITE" id="PS50853">
    <property type="entry name" value="FN3"/>
    <property type="match status" value="2"/>
</dbReference>
<keyword evidence="1" id="KW-0732">Signal</keyword>
<dbReference type="InterPro" id="IPR003599">
    <property type="entry name" value="Ig_sub"/>
</dbReference>
<dbReference type="InterPro" id="IPR003961">
    <property type="entry name" value="FN3_dom"/>
</dbReference>
<proteinExistence type="predicted"/>
<keyword evidence="5" id="KW-1185">Reference proteome</keyword>
<dbReference type="RefSeq" id="XP_066912146.1">
    <property type="nucleotide sequence ID" value="XM_067056045.1"/>
</dbReference>